<accession>A0A0F9UTC1</accession>
<comment type="caution">
    <text evidence="1">The sequence shown here is derived from an EMBL/GenBank/DDBJ whole genome shotgun (WGS) entry which is preliminary data.</text>
</comment>
<proteinExistence type="predicted"/>
<protein>
    <submittedName>
        <fullName evidence="1">Uncharacterized protein</fullName>
    </submittedName>
</protein>
<organism evidence="1">
    <name type="scientific">marine sediment metagenome</name>
    <dbReference type="NCBI Taxonomy" id="412755"/>
    <lineage>
        <taxon>unclassified sequences</taxon>
        <taxon>metagenomes</taxon>
        <taxon>ecological metagenomes</taxon>
    </lineage>
</organism>
<dbReference type="EMBL" id="LAZR01000828">
    <property type="protein sequence ID" value="KKN56868.1"/>
    <property type="molecule type" value="Genomic_DNA"/>
</dbReference>
<gene>
    <name evidence="1" type="ORF">LCGC14_0567930</name>
</gene>
<dbReference type="AlphaFoldDB" id="A0A0F9UTC1"/>
<sequence length="181" mass="19651">MARAPRKLTPETKTVRYMINGMGLIAAKTSTRIRRRSFDLYGFVDVQGFAPILGGTTGGACAHFQPMDALADVCRNCRSRMADHVGDPRDVASFLMVQATSSSNQAARKKKILDSPTLRARAFALISSGHPVEVWGWITGRHAGAQAVRRFELGGSSPAGLVWHDKGVTEVPPEFLELPDS</sequence>
<evidence type="ECO:0000313" key="1">
    <source>
        <dbReference type="EMBL" id="KKN56868.1"/>
    </source>
</evidence>
<reference evidence="1" key="1">
    <citation type="journal article" date="2015" name="Nature">
        <title>Complex archaea that bridge the gap between prokaryotes and eukaryotes.</title>
        <authorList>
            <person name="Spang A."/>
            <person name="Saw J.H."/>
            <person name="Jorgensen S.L."/>
            <person name="Zaremba-Niedzwiedzka K."/>
            <person name="Martijn J."/>
            <person name="Lind A.E."/>
            <person name="van Eijk R."/>
            <person name="Schleper C."/>
            <person name="Guy L."/>
            <person name="Ettema T.J."/>
        </authorList>
    </citation>
    <scope>NUCLEOTIDE SEQUENCE</scope>
</reference>
<name>A0A0F9UTC1_9ZZZZ</name>